<evidence type="ECO:0008006" key="3">
    <source>
        <dbReference type="Google" id="ProtNLM"/>
    </source>
</evidence>
<evidence type="ECO:0000313" key="1">
    <source>
        <dbReference type="EMBL" id="KAG0266154.1"/>
    </source>
</evidence>
<keyword evidence="2" id="KW-1185">Reference proteome</keyword>
<dbReference type="OrthoDB" id="2437965at2759"/>
<name>A0A9P6QFM1_9FUNG</name>
<dbReference type="EMBL" id="JAAAJA010000021">
    <property type="protein sequence ID" value="KAG0266154.1"/>
    <property type="molecule type" value="Genomic_DNA"/>
</dbReference>
<accession>A0A9P6QFM1</accession>
<protein>
    <recommendedName>
        <fullName evidence="3">F-box domain-containing protein</fullName>
    </recommendedName>
</protein>
<dbReference type="InterPro" id="IPR032675">
    <property type="entry name" value="LRR_dom_sf"/>
</dbReference>
<proteinExistence type="predicted"/>
<reference evidence="1" key="1">
    <citation type="journal article" date="2020" name="Fungal Divers.">
        <title>Resolving the Mortierellaceae phylogeny through synthesis of multi-gene phylogenetics and phylogenomics.</title>
        <authorList>
            <person name="Vandepol N."/>
            <person name="Liber J."/>
            <person name="Desiro A."/>
            <person name="Na H."/>
            <person name="Kennedy M."/>
            <person name="Barry K."/>
            <person name="Grigoriev I.V."/>
            <person name="Miller A.N."/>
            <person name="O'Donnell K."/>
            <person name="Stajich J.E."/>
            <person name="Bonito G."/>
        </authorList>
    </citation>
    <scope>NUCLEOTIDE SEQUENCE</scope>
    <source>
        <strain evidence="1">KOD948</strain>
    </source>
</reference>
<evidence type="ECO:0000313" key="2">
    <source>
        <dbReference type="Proteomes" id="UP000726737"/>
    </source>
</evidence>
<dbReference type="Gene3D" id="3.80.10.10">
    <property type="entry name" value="Ribonuclease Inhibitor"/>
    <property type="match status" value="1"/>
</dbReference>
<dbReference type="AlphaFoldDB" id="A0A9P6QFM1"/>
<gene>
    <name evidence="1" type="ORF">BG011_003141</name>
</gene>
<comment type="caution">
    <text evidence="1">The sequence shown here is derived from an EMBL/GenBank/DDBJ whole genome shotgun (WGS) entry which is preliminary data.</text>
</comment>
<organism evidence="1 2">
    <name type="scientific">Mortierella polycephala</name>
    <dbReference type="NCBI Taxonomy" id="41804"/>
    <lineage>
        <taxon>Eukaryota</taxon>
        <taxon>Fungi</taxon>
        <taxon>Fungi incertae sedis</taxon>
        <taxon>Mucoromycota</taxon>
        <taxon>Mortierellomycotina</taxon>
        <taxon>Mortierellomycetes</taxon>
        <taxon>Mortierellales</taxon>
        <taxon>Mortierellaceae</taxon>
        <taxon>Mortierella</taxon>
    </lineage>
</organism>
<dbReference type="Proteomes" id="UP000726737">
    <property type="component" value="Unassembled WGS sequence"/>
</dbReference>
<sequence>MAPMQRMNPLDLSEIRTRISLYLSNTDAISCAQVSKEWSIDFIRPIWHTIDFSVHTSFENLDPVAVAKNGHHIRVVKDLKRQSHIDALQCSEVCKLLSLTVVANRTPLFDATCRDLIARNNISLTTLEINLIKSLPETTAPLYAPVDSIVPRYSSTSGSRLRTLKATTQQALGQQSRLLPSNQSLLRHFPNLETWTLIAGPESNMNAIKDEVRKWCPKLNRIKTNGTPEASVIPLLVDVFSNLRALTFQYTIFSSNLVHAILAHHNTLEHLATYKPREEELEQKEPSRLNDHFQDLDWIVQNIPRYCSKLRTFFFFSHEMDMDVAERTSWSFKDIEILCIRIRGLDTAEKINSTISRLNEAKRAKRATAVTEITHEMESSTLDTEIGLAKEKDNNTAVGTNYQVADKGNDMSIEARVVRHLLQFDKLNTLWLGTKLYRV</sequence>